<feature type="region of interest" description="Disordered" evidence="1">
    <location>
        <begin position="18"/>
        <end position="59"/>
    </location>
</feature>
<name>A0A7Z7IEY4_9BURK</name>
<keyword evidence="4" id="KW-1185">Reference proteome</keyword>
<reference evidence="3 4" key="1">
    <citation type="submission" date="2017-09" db="EMBL/GenBank/DDBJ databases">
        <authorList>
            <person name="Varghese N."/>
            <person name="Submissions S."/>
        </authorList>
    </citation>
    <scope>NUCLEOTIDE SEQUENCE [LARGE SCALE GENOMIC DNA]</scope>
    <source>
        <strain evidence="3 4">OK806</strain>
    </source>
</reference>
<organism evidence="3 4">
    <name type="scientific">Caballeronia arationis</name>
    <dbReference type="NCBI Taxonomy" id="1777142"/>
    <lineage>
        <taxon>Bacteria</taxon>
        <taxon>Pseudomonadati</taxon>
        <taxon>Pseudomonadota</taxon>
        <taxon>Betaproteobacteria</taxon>
        <taxon>Burkholderiales</taxon>
        <taxon>Burkholderiaceae</taxon>
        <taxon>Caballeronia</taxon>
    </lineage>
</organism>
<feature type="domain" description="DUF3597" evidence="2">
    <location>
        <begin position="3"/>
        <end position="143"/>
    </location>
</feature>
<gene>
    <name evidence="3" type="ORF">SAMN05446927_7229</name>
</gene>
<dbReference type="InterPro" id="IPR022016">
    <property type="entry name" value="DUF3597"/>
</dbReference>
<dbReference type="Pfam" id="PF12200">
    <property type="entry name" value="DUF3597"/>
    <property type="match status" value="1"/>
</dbReference>
<dbReference type="AlphaFoldDB" id="A0A7Z7IEY4"/>
<evidence type="ECO:0000256" key="1">
    <source>
        <dbReference type="SAM" id="MobiDB-lite"/>
    </source>
</evidence>
<dbReference type="Proteomes" id="UP000219522">
    <property type="component" value="Unassembled WGS sequence"/>
</dbReference>
<feature type="compositionally biased region" description="Low complexity" evidence="1">
    <location>
        <begin position="18"/>
        <end position="54"/>
    </location>
</feature>
<evidence type="ECO:0000259" key="2">
    <source>
        <dbReference type="Pfam" id="PF12200"/>
    </source>
</evidence>
<accession>A0A7Z7IEY4</accession>
<comment type="caution">
    <text evidence="3">The sequence shown here is derived from an EMBL/GenBank/DDBJ whole genome shotgun (WGS) entry which is preliminary data.</text>
</comment>
<protein>
    <recommendedName>
        <fullName evidence="2">DUF3597 domain-containing protein</fullName>
    </recommendedName>
</protein>
<dbReference type="RefSeq" id="WP_097190980.1">
    <property type="nucleotide sequence ID" value="NZ_OCSU01000003.1"/>
</dbReference>
<evidence type="ECO:0000313" key="4">
    <source>
        <dbReference type="Proteomes" id="UP000219522"/>
    </source>
</evidence>
<proteinExistence type="predicted"/>
<sequence>MSIFSTILNKIFPHDHPAASGSGAAAAPATPQQPSPAGATAAPSGSSTPAAAGAVQPPVTPMPVVDVEAVLSSMQANQGQELNWRTSIVDLMKLLGLDSSLAARKELATELHYSGNTEDSAAMNMWLHKAVMQKLAQNGGKVPDDLKD</sequence>
<evidence type="ECO:0000313" key="3">
    <source>
        <dbReference type="EMBL" id="SOE88611.1"/>
    </source>
</evidence>
<dbReference type="EMBL" id="OCSU01000003">
    <property type="protein sequence ID" value="SOE88611.1"/>
    <property type="molecule type" value="Genomic_DNA"/>
</dbReference>
<dbReference type="SUPFAM" id="SSF158634">
    <property type="entry name" value="RPA2825-like"/>
    <property type="match status" value="1"/>
</dbReference>